<dbReference type="AlphaFoldDB" id="A0A2Z2P0I3"/>
<dbReference type="EMBL" id="CP018632">
    <property type="protein sequence ID" value="ASJ74660.1"/>
    <property type="molecule type" value="Genomic_DNA"/>
</dbReference>
<evidence type="ECO:0000313" key="2">
    <source>
        <dbReference type="EMBL" id="ASJ74660.1"/>
    </source>
</evidence>
<evidence type="ECO:0000256" key="1">
    <source>
        <dbReference type="SAM" id="Phobius"/>
    </source>
</evidence>
<sequence length="95" mass="9916">MKTSKNTSNPLSQSFSARRIKGQGLTEYIIIVALIAVASIVAVSAFGSSVKASFLSLGTDLVGGAAIDREAIVNTNLKAAETKAKAQVTLKDYNN</sequence>
<evidence type="ECO:0008006" key="4">
    <source>
        <dbReference type="Google" id="ProtNLM"/>
    </source>
</evidence>
<dbReference type="Proteomes" id="UP000250079">
    <property type="component" value="Chromosome"/>
</dbReference>
<keyword evidence="1" id="KW-0472">Membrane</keyword>
<dbReference type="RefSeq" id="WP_088919659.1">
    <property type="nucleotide sequence ID" value="NZ_CP018632.1"/>
</dbReference>
<organism evidence="2 3">
    <name type="scientific">Granulosicoccus antarcticus IMCC3135</name>
    <dbReference type="NCBI Taxonomy" id="1192854"/>
    <lineage>
        <taxon>Bacteria</taxon>
        <taxon>Pseudomonadati</taxon>
        <taxon>Pseudomonadota</taxon>
        <taxon>Gammaproteobacteria</taxon>
        <taxon>Chromatiales</taxon>
        <taxon>Granulosicoccaceae</taxon>
        <taxon>Granulosicoccus</taxon>
    </lineage>
</organism>
<accession>A0A2Z2P0I3</accession>
<feature type="transmembrane region" description="Helical" evidence="1">
    <location>
        <begin position="28"/>
        <end position="47"/>
    </location>
</feature>
<protein>
    <recommendedName>
        <fullName evidence="4">Flp/Fap pilin component</fullName>
    </recommendedName>
</protein>
<keyword evidence="1" id="KW-0812">Transmembrane</keyword>
<gene>
    <name evidence="2" type="ORF">IMCC3135_22950</name>
</gene>
<reference evidence="2 3" key="1">
    <citation type="submission" date="2016-12" db="EMBL/GenBank/DDBJ databases">
        <authorList>
            <person name="Song W.-J."/>
            <person name="Kurnit D.M."/>
        </authorList>
    </citation>
    <scope>NUCLEOTIDE SEQUENCE [LARGE SCALE GENOMIC DNA]</scope>
    <source>
        <strain evidence="2 3">IMCC3135</strain>
    </source>
</reference>
<keyword evidence="3" id="KW-1185">Reference proteome</keyword>
<keyword evidence="1" id="KW-1133">Transmembrane helix</keyword>
<dbReference type="KEGG" id="gai:IMCC3135_22950"/>
<evidence type="ECO:0000313" key="3">
    <source>
        <dbReference type="Proteomes" id="UP000250079"/>
    </source>
</evidence>
<name>A0A2Z2P0I3_9GAMM</name>
<proteinExistence type="predicted"/>